<feature type="domain" description="Peptidase C51" evidence="1">
    <location>
        <begin position="1"/>
        <end position="73"/>
    </location>
</feature>
<dbReference type="EMBL" id="RQTF01000756">
    <property type="protein sequence ID" value="RZH99991.1"/>
    <property type="molecule type" value="Genomic_DNA"/>
</dbReference>
<name>A0AB37XNK2_STAAU</name>
<gene>
    <name evidence="2" type="ORF">EIH03_17405</name>
</gene>
<sequence length="96" mass="10939">PKGWKIIRNERATVPKQGWIGVNTSTYYGHIWLVDKGATQMTMPVIEQNWNSLANLKPKRRLDYYYGCTHFIVPPISSNNAIVRAAKNVLPSPKPM</sequence>
<proteinExistence type="predicted"/>
<evidence type="ECO:0000313" key="2">
    <source>
        <dbReference type="EMBL" id="RZH99991.1"/>
    </source>
</evidence>
<reference evidence="2 3" key="1">
    <citation type="submission" date="2018-11" db="EMBL/GenBank/DDBJ databases">
        <title>Genomic profiling of Staphylococcus species from a Poultry farm system in KwaZulu-Natal, South Africa.</title>
        <authorList>
            <person name="Amoako D.G."/>
            <person name="Somboro A.M."/>
            <person name="Abia A.L.K."/>
            <person name="Bester L.A."/>
            <person name="Essack S.Y."/>
        </authorList>
    </citation>
    <scope>NUCLEOTIDE SEQUENCE [LARGE SCALE GENOMIC DNA]</scope>
    <source>
        <strain evidence="2 3">SA12</strain>
    </source>
</reference>
<accession>A0AB37XNK2</accession>
<feature type="non-terminal residue" evidence="2">
    <location>
        <position position="1"/>
    </location>
</feature>
<dbReference type="AlphaFoldDB" id="A0AB37XNK2"/>
<dbReference type="InterPro" id="IPR007921">
    <property type="entry name" value="CHAP_dom"/>
</dbReference>
<dbReference type="PROSITE" id="PS50911">
    <property type="entry name" value="CHAP"/>
    <property type="match status" value="1"/>
</dbReference>
<feature type="non-terminal residue" evidence="2">
    <location>
        <position position="96"/>
    </location>
</feature>
<protein>
    <submittedName>
        <fullName evidence="2">N-acetylmuramoyl-L-alanine amidase</fullName>
    </submittedName>
</protein>
<evidence type="ECO:0000259" key="1">
    <source>
        <dbReference type="PROSITE" id="PS50911"/>
    </source>
</evidence>
<dbReference type="Proteomes" id="UP000294017">
    <property type="component" value="Unassembled WGS sequence"/>
</dbReference>
<comment type="caution">
    <text evidence="2">The sequence shown here is derived from an EMBL/GenBank/DDBJ whole genome shotgun (WGS) entry which is preliminary data.</text>
</comment>
<evidence type="ECO:0000313" key="3">
    <source>
        <dbReference type="Proteomes" id="UP000294017"/>
    </source>
</evidence>
<organism evidence="2 3">
    <name type="scientific">Staphylococcus aureus</name>
    <dbReference type="NCBI Taxonomy" id="1280"/>
    <lineage>
        <taxon>Bacteria</taxon>
        <taxon>Bacillati</taxon>
        <taxon>Bacillota</taxon>
        <taxon>Bacilli</taxon>
        <taxon>Bacillales</taxon>
        <taxon>Staphylococcaceae</taxon>
        <taxon>Staphylococcus</taxon>
    </lineage>
</organism>
<dbReference type="Gene3D" id="3.90.1720.10">
    <property type="entry name" value="endopeptidase domain like (from Nostoc punctiforme)"/>
    <property type="match status" value="1"/>
</dbReference>